<dbReference type="OrthoDB" id="6975458at2"/>
<evidence type="ECO:0000256" key="5">
    <source>
        <dbReference type="ARBA" id="ARBA00022692"/>
    </source>
</evidence>
<dbReference type="GO" id="GO:0015288">
    <property type="term" value="F:porin activity"/>
    <property type="evidence" value="ECO:0007669"/>
    <property type="project" value="UniProtKB-KW"/>
</dbReference>
<feature type="chain" id="PRO_5030071280" evidence="11">
    <location>
        <begin position="25"/>
        <end position="395"/>
    </location>
</feature>
<dbReference type="GO" id="GO:0009279">
    <property type="term" value="C:cell outer membrane"/>
    <property type="evidence" value="ECO:0007669"/>
    <property type="project" value="UniProtKB-SubCell"/>
</dbReference>
<name>A0A388SE40_9BURK</name>
<keyword evidence="7" id="KW-0406">Ion transport</keyword>
<dbReference type="EMBL" id="BGZJ01000001">
    <property type="protein sequence ID" value="GBO93913.1"/>
    <property type="molecule type" value="Genomic_DNA"/>
</dbReference>
<comment type="caution">
    <text evidence="13">The sequence shown here is derived from an EMBL/GenBank/DDBJ whole genome shotgun (WGS) entry which is preliminary data.</text>
</comment>
<keyword evidence="6 11" id="KW-0732">Signal</keyword>
<dbReference type="InterPro" id="IPR050298">
    <property type="entry name" value="Gram-neg_bact_OMP"/>
</dbReference>
<reference evidence="13 14" key="1">
    <citation type="journal article" date="2018" name="Int. J. Syst. Evol. Microbiol.">
        <title>Mesosutterella multiformis gen. nov., sp. nov., a member of the family Sutterellaceae and Sutterella megalosphaeroides sp. nov., isolated from human faeces.</title>
        <authorList>
            <person name="Sakamoto M."/>
            <person name="Ikeyama N."/>
            <person name="Kunihiro T."/>
            <person name="Iino T."/>
            <person name="Yuki M."/>
            <person name="Ohkuma M."/>
        </authorList>
    </citation>
    <scope>NUCLEOTIDE SEQUENCE [LARGE SCALE GENOMIC DNA]</scope>
    <source>
        <strain evidence="13 14">4NBBH2</strain>
    </source>
</reference>
<proteinExistence type="predicted"/>
<sequence>MKKHSLLAASVAMALLGAVQQASAANVEVFGFLDQGLTYRYEDGNTGMQGPVGQSKANVLDSAGYVTQQGAGHKFEQGTGNVSTWGIKGSEKLSDNLEAIFHLENGFLPDDGTLYMNNVLFERESSVGFRSKIWGELKGGRMPAMSTGSGTTGLLNSRVNPFGAGWGNMTGGWKFAGTLATARWNNMINYKTPVMNGAQFHFQHSFGNKSDTTEGTSDADRWTAVGFNWTGSRSYIAAVVDWIAAGNSANRLTDKDTWKATVGGHYKFDRFTLYGTAQYLKNTRWIGGYSTKEFAPLQHAGDLTKGFDGWAFSTGVDVPAAGGTVKVSAAWGFGENNNTTNQNKYDRVNLGLGYIYPLSRRTSLYAVGGYFWQDADWQRKNISAHEFIAGMMHRF</sequence>
<gene>
    <name evidence="13" type="ORF">MESMUL_12670</name>
</gene>
<dbReference type="InterPro" id="IPR033900">
    <property type="entry name" value="Gram_neg_porin_domain"/>
</dbReference>
<accession>A0A401LN65</accession>
<evidence type="ECO:0000256" key="3">
    <source>
        <dbReference type="ARBA" id="ARBA00022448"/>
    </source>
</evidence>
<keyword evidence="10" id="KW-0998">Cell outer membrane</keyword>
<feature type="signal peptide" evidence="11">
    <location>
        <begin position="1"/>
        <end position="24"/>
    </location>
</feature>
<evidence type="ECO:0000256" key="2">
    <source>
        <dbReference type="ARBA" id="ARBA00011233"/>
    </source>
</evidence>
<dbReference type="AlphaFoldDB" id="A0A388SE40"/>
<keyword evidence="9" id="KW-0472">Membrane</keyword>
<evidence type="ECO:0000256" key="8">
    <source>
        <dbReference type="ARBA" id="ARBA00023114"/>
    </source>
</evidence>
<comment type="subcellular location">
    <subcellularLocation>
        <location evidence="1">Cell outer membrane</location>
        <topology evidence="1">Multi-pass membrane protein</topology>
    </subcellularLocation>
</comment>
<evidence type="ECO:0000256" key="10">
    <source>
        <dbReference type="ARBA" id="ARBA00023237"/>
    </source>
</evidence>
<feature type="domain" description="Porin" evidence="12">
    <location>
        <begin position="10"/>
        <end position="373"/>
    </location>
</feature>
<dbReference type="SUPFAM" id="SSF56935">
    <property type="entry name" value="Porins"/>
    <property type="match status" value="1"/>
</dbReference>
<evidence type="ECO:0000256" key="7">
    <source>
        <dbReference type="ARBA" id="ARBA00023065"/>
    </source>
</evidence>
<dbReference type="Proteomes" id="UP000266091">
    <property type="component" value="Unassembled WGS sequence"/>
</dbReference>
<keyword evidence="5" id="KW-0812">Transmembrane</keyword>
<dbReference type="CDD" id="cd00342">
    <property type="entry name" value="gram_neg_porins"/>
    <property type="match status" value="1"/>
</dbReference>
<evidence type="ECO:0000256" key="1">
    <source>
        <dbReference type="ARBA" id="ARBA00004571"/>
    </source>
</evidence>
<dbReference type="RefSeq" id="WP_116270198.1">
    <property type="nucleotide sequence ID" value="NZ_BGZJ01000001.1"/>
</dbReference>
<organism evidence="13 14">
    <name type="scientific">Mesosutterella multiformis</name>
    <dbReference type="NCBI Taxonomy" id="2259133"/>
    <lineage>
        <taxon>Bacteria</taxon>
        <taxon>Pseudomonadati</taxon>
        <taxon>Pseudomonadota</taxon>
        <taxon>Betaproteobacteria</taxon>
        <taxon>Burkholderiales</taxon>
        <taxon>Sutterellaceae</taxon>
        <taxon>Mesosutterella</taxon>
    </lineage>
</organism>
<evidence type="ECO:0000256" key="4">
    <source>
        <dbReference type="ARBA" id="ARBA00022452"/>
    </source>
</evidence>
<keyword evidence="8" id="KW-0626">Porin</keyword>
<dbReference type="PANTHER" id="PTHR34501">
    <property type="entry name" value="PROTEIN YDDL-RELATED"/>
    <property type="match status" value="1"/>
</dbReference>
<dbReference type="GO" id="GO:0046930">
    <property type="term" value="C:pore complex"/>
    <property type="evidence" value="ECO:0007669"/>
    <property type="project" value="UniProtKB-KW"/>
</dbReference>
<evidence type="ECO:0000259" key="12">
    <source>
        <dbReference type="Pfam" id="PF13609"/>
    </source>
</evidence>
<evidence type="ECO:0000256" key="11">
    <source>
        <dbReference type="SAM" id="SignalP"/>
    </source>
</evidence>
<keyword evidence="3" id="KW-0813">Transport</keyword>
<dbReference type="GO" id="GO:0006811">
    <property type="term" value="P:monoatomic ion transport"/>
    <property type="evidence" value="ECO:0007669"/>
    <property type="project" value="UniProtKB-KW"/>
</dbReference>
<dbReference type="Pfam" id="PF13609">
    <property type="entry name" value="Porin_4"/>
    <property type="match status" value="1"/>
</dbReference>
<dbReference type="Gene3D" id="2.40.160.10">
    <property type="entry name" value="Porin"/>
    <property type="match status" value="1"/>
</dbReference>
<protein>
    <submittedName>
        <fullName evidence="13">Porin</fullName>
    </submittedName>
</protein>
<evidence type="ECO:0000313" key="13">
    <source>
        <dbReference type="EMBL" id="GBO93913.1"/>
    </source>
</evidence>
<evidence type="ECO:0000313" key="14">
    <source>
        <dbReference type="Proteomes" id="UP000266091"/>
    </source>
</evidence>
<keyword evidence="4" id="KW-1134">Transmembrane beta strand</keyword>
<accession>A0A388SE40</accession>
<dbReference type="PANTHER" id="PTHR34501:SF9">
    <property type="entry name" value="MAJOR OUTER MEMBRANE PROTEIN P.IA"/>
    <property type="match status" value="1"/>
</dbReference>
<dbReference type="InterPro" id="IPR023614">
    <property type="entry name" value="Porin_dom_sf"/>
</dbReference>
<evidence type="ECO:0000256" key="9">
    <source>
        <dbReference type="ARBA" id="ARBA00023136"/>
    </source>
</evidence>
<keyword evidence="14" id="KW-1185">Reference proteome</keyword>
<evidence type="ECO:0000256" key="6">
    <source>
        <dbReference type="ARBA" id="ARBA00022729"/>
    </source>
</evidence>
<comment type="subunit">
    <text evidence="2">Homotrimer.</text>
</comment>